<reference evidence="3" key="2">
    <citation type="submission" date="2024-03" db="EMBL/GenBank/DDBJ databases">
        <authorList>
            <person name="Calamari Z.T."/>
        </authorList>
    </citation>
    <scope>NUCLEOTIDE SEQUENCE</scope>
    <source>
        <strain evidence="3">V071</strain>
        <tissue evidence="3">Muscle</tissue>
    </source>
</reference>
<sequence>MVVGDPGHHGGESRRAGIKSRGSHGISSPEAEREQEVGRGYPSSTPSPVVYFLGHSSTSITAPPPSQLHLLKVQEGERPNRLDPQNPAYAEETGPSVIVNGFSERLRASHSQRIRPNSENLARSRPRSVPVRLALVNSHQIRSLVSVGDSIPRSTDFVFHVPPPSAPPPDLGGLNLVLQFSINSDTQLQSLRSPSVTASYPRCHFAERQDESEGEERKGRKLEGDRVSQLESTGTFGVLLASERAGQQPHRQGKAPSDNIHTNFSQFNGETSRTKSRRRQHVEEHENIQSADNIRPTLLWVPSTAVICSKDNRPIILKLRVLFHPFCWASAGCCPSGKAALVLAGHYSRCSTVMVKNSNDGTSDSPYSNTLVAGIDCYLTKLTGAWARRKPPKVKDESFHENECSTDQVWQCAPLIPALGRQRQEDLYEFKASLVYSRLSQCL</sequence>
<feature type="compositionally biased region" description="Polar residues" evidence="1">
    <location>
        <begin position="259"/>
        <end position="271"/>
    </location>
</feature>
<proteinExistence type="predicted"/>
<dbReference type="InterPro" id="IPR038655">
    <property type="entry name" value="Ribosomal_eL27_sf"/>
</dbReference>
<feature type="region of interest" description="Disordered" evidence="1">
    <location>
        <begin position="245"/>
        <end position="277"/>
    </location>
</feature>
<feature type="region of interest" description="Disordered" evidence="1">
    <location>
        <begin position="206"/>
        <end position="227"/>
    </location>
</feature>
<reference evidence="3 4" key="1">
    <citation type="journal article" date="2023" name="bioRxiv">
        <title>Conserved and derived expression patterns and positive selection on dental genes reveal complex evolutionary context of ever-growing rodent molars.</title>
        <authorList>
            <person name="Calamari Z.T."/>
            <person name="Song A."/>
            <person name="Cohen E."/>
            <person name="Akter M."/>
            <person name="Roy R.D."/>
            <person name="Hallikas O."/>
            <person name="Christensen M.M."/>
            <person name="Li P."/>
            <person name="Marangoni P."/>
            <person name="Jernvall J."/>
            <person name="Klein O.D."/>
        </authorList>
    </citation>
    <scope>NUCLEOTIDE SEQUENCE [LARGE SCALE GENOMIC DNA]</scope>
    <source>
        <strain evidence="3">V071</strain>
    </source>
</reference>
<evidence type="ECO:0000313" key="3">
    <source>
        <dbReference type="EMBL" id="KAK7796627.1"/>
    </source>
</evidence>
<feature type="region of interest" description="Disordered" evidence="1">
    <location>
        <begin position="1"/>
        <end position="43"/>
    </location>
</feature>
<dbReference type="EMBL" id="JBBHLL010001094">
    <property type="protein sequence ID" value="KAK7796627.1"/>
    <property type="molecule type" value="Genomic_DNA"/>
</dbReference>
<evidence type="ECO:0000313" key="2">
    <source>
        <dbReference type="EMBL" id="KAK7796620.1"/>
    </source>
</evidence>
<accession>A0AAW0H263</accession>
<evidence type="ECO:0000256" key="1">
    <source>
        <dbReference type="SAM" id="MobiDB-lite"/>
    </source>
</evidence>
<comment type="caution">
    <text evidence="3">The sequence shown here is derived from an EMBL/GenBank/DDBJ whole genome shotgun (WGS) entry which is preliminary data.</text>
</comment>
<keyword evidence="4" id="KW-1185">Reference proteome</keyword>
<dbReference type="Gene3D" id="2.30.30.770">
    <property type="match status" value="1"/>
</dbReference>
<gene>
    <name evidence="3" type="ORF">U0070_001481</name>
    <name evidence="2" type="ORF">U0070_019110</name>
</gene>
<name>A0AAW0H263_MYOGA</name>
<dbReference type="EMBL" id="JBBHLL010001096">
    <property type="protein sequence ID" value="KAK7796620.1"/>
    <property type="molecule type" value="Genomic_DNA"/>
</dbReference>
<protein>
    <submittedName>
        <fullName evidence="3">Uncharacterized protein</fullName>
    </submittedName>
</protein>
<evidence type="ECO:0000313" key="4">
    <source>
        <dbReference type="Proteomes" id="UP001488838"/>
    </source>
</evidence>
<dbReference type="AlphaFoldDB" id="A0AAW0H263"/>
<organism evidence="3 4">
    <name type="scientific">Myodes glareolus</name>
    <name type="common">Bank vole</name>
    <name type="synonym">Clethrionomys glareolus</name>
    <dbReference type="NCBI Taxonomy" id="447135"/>
    <lineage>
        <taxon>Eukaryota</taxon>
        <taxon>Metazoa</taxon>
        <taxon>Chordata</taxon>
        <taxon>Craniata</taxon>
        <taxon>Vertebrata</taxon>
        <taxon>Euteleostomi</taxon>
        <taxon>Mammalia</taxon>
        <taxon>Eutheria</taxon>
        <taxon>Euarchontoglires</taxon>
        <taxon>Glires</taxon>
        <taxon>Rodentia</taxon>
        <taxon>Myomorpha</taxon>
        <taxon>Muroidea</taxon>
        <taxon>Cricetidae</taxon>
        <taxon>Arvicolinae</taxon>
        <taxon>Myodes</taxon>
    </lineage>
</organism>
<feature type="compositionally biased region" description="Basic and acidic residues" evidence="1">
    <location>
        <begin position="1"/>
        <end position="15"/>
    </location>
</feature>
<dbReference type="Proteomes" id="UP001488838">
    <property type="component" value="Unassembled WGS sequence"/>
</dbReference>